<evidence type="ECO:0000313" key="4">
    <source>
        <dbReference type="Proteomes" id="UP000487757"/>
    </source>
</evidence>
<dbReference type="AlphaFoldDB" id="A0A7K0G6X5"/>
<comment type="caution">
    <text evidence="3">The sequence shown here is derived from an EMBL/GenBank/DDBJ whole genome shotgun (WGS) entry which is preliminary data.</text>
</comment>
<organism evidence="3 4">
    <name type="scientific">Pedobacter petrophilus</name>
    <dbReference type="NCBI Taxonomy" id="1908241"/>
    <lineage>
        <taxon>Bacteria</taxon>
        <taxon>Pseudomonadati</taxon>
        <taxon>Bacteroidota</taxon>
        <taxon>Sphingobacteriia</taxon>
        <taxon>Sphingobacteriales</taxon>
        <taxon>Sphingobacteriaceae</taxon>
        <taxon>Pedobacter</taxon>
    </lineage>
</organism>
<dbReference type="PANTHER" id="PTHR32305:SF15">
    <property type="entry name" value="PROTEIN RHSA-RELATED"/>
    <property type="match status" value="1"/>
</dbReference>
<evidence type="ECO:0000313" key="3">
    <source>
        <dbReference type="EMBL" id="MRX78949.1"/>
    </source>
</evidence>
<dbReference type="Proteomes" id="UP000487757">
    <property type="component" value="Unassembled WGS sequence"/>
</dbReference>
<keyword evidence="4" id="KW-1185">Reference proteome</keyword>
<dbReference type="EMBL" id="WKKH01000096">
    <property type="protein sequence ID" value="MRX78949.1"/>
    <property type="molecule type" value="Genomic_DNA"/>
</dbReference>
<evidence type="ECO:0000259" key="2">
    <source>
        <dbReference type="Pfam" id="PF20041"/>
    </source>
</evidence>
<feature type="domain" description="DUF6443" evidence="2">
    <location>
        <begin position="2"/>
        <end position="119"/>
    </location>
</feature>
<dbReference type="OrthoDB" id="1191296at2"/>
<gene>
    <name evidence="3" type="ORF">GJU39_23070</name>
</gene>
<name>A0A7K0G6X5_9SPHI</name>
<dbReference type="RefSeq" id="WP_154283342.1">
    <property type="nucleotide sequence ID" value="NZ_JBHUJQ010000001.1"/>
</dbReference>
<sequence>MNETIQYFDGLGRPLQTVQVNGSLAGHDLVQPFAYDAFGREAIKYQPYSVWDNKGAYRADAIVNGGQAGYFANPPSGIKSTGTPFALTVFEPSPLNRVQEQGAPGDAWQPVVNSNTGHTIKMEYGTNIDNEVKLWQINSAGNGAVASVYSPGKLYKTISKDENWTSGNAGTTEEFKNSEGRVILKRIWESNDKSLSTYYVYDDLGNLRYVLPPALNAGTDRLSSEITSFDESQIEFLDYMYSYHYDGRKRIIEKKVPGKGWESLVYNKLDQVVYTQDANQQLRHEWSWTKYDAFGRVVLTGLEKNNTMSRATIQNNYIDLMADPIWEERTTSRSDGYTVRTHPMAGEEYENIEYHTVNYYDNYEIEGIPNNESANYRKMIKGLLTAQKIRVLGTNNFLWMVNYYDNEGRLAKIYKQHYLSGNVNTSNYDIITNSYSFVGELTASTKEHHTTGGTTTIADRYEYDHVGRPIASFQSINGQTAVTVSHKVYNELGQLKEKRLHNDVQITGLAYNERGWMTGSTSNEFSMELKYNNGTLPQFNGNIANQIYTNGTSNTFTYSYDKLNRLTESAAANLGESISYDVMGNVTSLSRDGFGTNSYSSYTGNRLNTIIGFTNSNYAYDANGNLISDSEKDITLSYNHLNLPQNISGSQNITYTYDATGNKLAKTSNGNTRNYVNGIEYNGNAIDMIHTEEGIAQNNGGNYSYHYNLSDHLGNVRYTFDIYNGAVRRLQQDDYYAFGLRKASVGGTNKYLYNGKELQEELGQYDYGARFYDPVIARWNVIDPLAEKFYSVNPYNYTDNNPVNNIDPDGMETYYGQEAQDRFRQIQGGYAGGDDDDKKKKKGEPRGYFPTLWNETAKGDPFGNVGRTWRGWLSEDSNLGSDLWNSASNTYWGVASLLDGNTYVDFYENQKAYWSSSPEDKAKADAVAINNMVEGAATTAPLAYAGGGLLSAKKNVNVFNGYGVFGKNGLNVGEYRIDALHENGKGGGGTYLSIKQNKQGGNMVRWDKGRSHNSTTTTNHSTFRFNAFGNVYGSSAQRPVTAPFVFWKYKTK</sequence>
<proteinExistence type="predicted"/>
<dbReference type="Pfam" id="PF20041">
    <property type="entry name" value="DUF6443"/>
    <property type="match status" value="1"/>
</dbReference>
<dbReference type="NCBIfam" id="TIGR03696">
    <property type="entry name" value="Rhs_assc_core"/>
    <property type="match status" value="1"/>
</dbReference>
<accession>A0A7K0G6X5</accession>
<evidence type="ECO:0000256" key="1">
    <source>
        <dbReference type="SAM" id="MobiDB-lite"/>
    </source>
</evidence>
<dbReference type="Gene3D" id="2.180.10.10">
    <property type="entry name" value="RHS repeat-associated core"/>
    <property type="match status" value="1"/>
</dbReference>
<dbReference type="InterPro" id="IPR050708">
    <property type="entry name" value="T6SS_VgrG/RHS"/>
</dbReference>
<dbReference type="InterPro" id="IPR022385">
    <property type="entry name" value="Rhs_assc_core"/>
</dbReference>
<reference evidence="3 4" key="1">
    <citation type="submission" date="2019-11" db="EMBL/GenBank/DDBJ databases">
        <title>Pedobacter petrophilus genome.</title>
        <authorList>
            <person name="Feldbauer M.J."/>
            <person name="Newman J.D."/>
        </authorList>
    </citation>
    <scope>NUCLEOTIDE SEQUENCE [LARGE SCALE GENOMIC DNA]</scope>
    <source>
        <strain evidence="3 4">LMG 29686</strain>
    </source>
</reference>
<dbReference type="InterPro" id="IPR045619">
    <property type="entry name" value="DUF6443"/>
</dbReference>
<dbReference type="PANTHER" id="PTHR32305">
    <property type="match status" value="1"/>
</dbReference>
<protein>
    <submittedName>
        <fullName evidence="3">RHS repeat-associated core domain-containing protein</fullName>
    </submittedName>
</protein>
<feature type="region of interest" description="Disordered" evidence="1">
    <location>
        <begin position="827"/>
        <end position="846"/>
    </location>
</feature>